<organism evidence="3 4">
    <name type="scientific">Anelloviridae sp</name>
    <dbReference type="NCBI Taxonomy" id="2055263"/>
    <lineage>
        <taxon>Viruses</taxon>
        <taxon>Monodnaviria</taxon>
        <taxon>Shotokuvirae</taxon>
        <taxon>Commensaviricota</taxon>
        <taxon>Cardeaviricetes</taxon>
        <taxon>Sanitavirales</taxon>
        <taxon>Anelloviridae</taxon>
    </lineage>
</organism>
<dbReference type="InterPro" id="IPR004118">
    <property type="entry name" value="HEV_TT_vir_Orf2/Gyrovir_Vp2_N"/>
</dbReference>
<feature type="domain" description="Hepatitis TT virus Orf2/Gyrovirus Vp2 N-terminal" evidence="2">
    <location>
        <begin position="6"/>
        <end position="37"/>
    </location>
</feature>
<feature type="region of interest" description="Disordered" evidence="1">
    <location>
        <begin position="37"/>
        <end position="88"/>
    </location>
</feature>
<name>A0A3G2YTE6_9VIRU</name>
<feature type="compositionally biased region" description="Low complexity" evidence="1">
    <location>
        <begin position="46"/>
        <end position="58"/>
    </location>
</feature>
<reference evidence="3 4" key="1">
    <citation type="submission" date="2018-10" db="EMBL/GenBank/DDBJ databases">
        <title>Uncovering a Universe of Circular DNA Viruses in Animal Metagenomes.</title>
        <authorList>
            <person name="Tisza M."/>
            <person name="Buck C."/>
            <person name="Pastrana D."/>
            <person name="Welch N."/>
            <person name="Peretti A."/>
        </authorList>
    </citation>
    <scope>NUCLEOTIDE SEQUENCE [LARGE SCALE GENOMIC DNA]</scope>
    <source>
        <strain evidence="3">Ctcf007</strain>
    </source>
</reference>
<keyword evidence="4" id="KW-1185">Reference proteome</keyword>
<dbReference type="Pfam" id="PF02957">
    <property type="entry name" value="TT_ORF2-like"/>
    <property type="match status" value="1"/>
</dbReference>
<accession>A0A3G2YTE6</accession>
<evidence type="ECO:0000259" key="2">
    <source>
        <dbReference type="Pfam" id="PF02957"/>
    </source>
</evidence>
<evidence type="ECO:0000313" key="4">
    <source>
        <dbReference type="Proteomes" id="UP000289143"/>
    </source>
</evidence>
<dbReference type="EMBL" id="MK012527">
    <property type="protein sequence ID" value="AYP28953.1"/>
    <property type="molecule type" value="Genomic_DNA"/>
</dbReference>
<dbReference type="KEGG" id="vg:80527573"/>
<dbReference type="GeneID" id="80527573"/>
<sequence length="113" mass="12171">MDFWEHKRREALWKRQCSISHQIWCNCGQWWSHVTGGRGGGGPDGDGVVIIPETPTPGGDTGTEGGTGETSGGGGPMRYSKKSDQKDKPASLLLDGKYWAVWVQSLPGQKQGG</sequence>
<proteinExistence type="predicted"/>
<dbReference type="RefSeq" id="YP_010790251.1">
    <property type="nucleotide sequence ID" value="NC_075381.1"/>
</dbReference>
<feature type="compositionally biased region" description="Gly residues" evidence="1">
    <location>
        <begin position="59"/>
        <end position="76"/>
    </location>
</feature>
<evidence type="ECO:0000256" key="1">
    <source>
        <dbReference type="SAM" id="MobiDB-lite"/>
    </source>
</evidence>
<protein>
    <submittedName>
        <fullName evidence="3">ORF4 protein</fullName>
    </submittedName>
</protein>
<dbReference type="Proteomes" id="UP000289143">
    <property type="component" value="Segment"/>
</dbReference>
<evidence type="ECO:0000313" key="3">
    <source>
        <dbReference type="EMBL" id="AYP28953.1"/>
    </source>
</evidence>